<dbReference type="RefSeq" id="WP_125195005.1">
    <property type="nucleotide sequence ID" value="NZ_BFFO01000015.1"/>
</dbReference>
<dbReference type="OrthoDB" id="581382at2"/>
<keyword evidence="2" id="KW-1185">Reference proteome</keyword>
<evidence type="ECO:0000313" key="2">
    <source>
        <dbReference type="Proteomes" id="UP000245021"/>
    </source>
</evidence>
<dbReference type="Proteomes" id="UP000245021">
    <property type="component" value="Unassembled WGS sequence"/>
</dbReference>
<accession>A0A2R5HHQ8</accession>
<dbReference type="AlphaFoldDB" id="A0A2R5HHQ8"/>
<evidence type="ECO:0000313" key="1">
    <source>
        <dbReference type="EMBL" id="GBG97522.1"/>
    </source>
</evidence>
<protein>
    <submittedName>
        <fullName evidence="1">Uncharacterized protein</fullName>
    </submittedName>
</protein>
<dbReference type="EMBL" id="BFFO01000015">
    <property type="protein sequence ID" value="GBG97522.1"/>
    <property type="molecule type" value="Genomic_DNA"/>
</dbReference>
<sequence>MLVITMDECCTIFEISAKVQKGNRTLVVSLELNRDVSPDIKHSISYPTGKNNEILDKAHLIFQNNDDV</sequence>
<organism evidence="1 2">
    <name type="scientific">Lactococcus termiticola</name>
    <dbReference type="NCBI Taxonomy" id="2169526"/>
    <lineage>
        <taxon>Bacteria</taxon>
        <taxon>Bacillati</taxon>
        <taxon>Bacillota</taxon>
        <taxon>Bacilli</taxon>
        <taxon>Lactobacillales</taxon>
        <taxon>Streptococcaceae</taxon>
        <taxon>Lactococcus</taxon>
    </lineage>
</organism>
<reference evidence="1 2" key="1">
    <citation type="journal article" date="2018" name="Genome Announc.">
        <title>Draft Genome Sequence of Lactococcus sp. Strain NtB2 (JCM 32569), Isolated from the Gut of the Higher Termite Nasutitermes takasagoensis.</title>
        <authorList>
            <person name="Noda S."/>
            <person name="Aihara C."/>
            <person name="Yuki M."/>
            <person name="Ohkuma M."/>
        </authorList>
    </citation>
    <scope>NUCLEOTIDE SEQUENCE [LARGE SCALE GENOMIC DNA]</scope>
    <source>
        <strain evidence="1 2">NtB2</strain>
    </source>
</reference>
<name>A0A2R5HHQ8_9LACT</name>
<gene>
    <name evidence="1" type="ORF">NtB2_01668</name>
</gene>
<comment type="caution">
    <text evidence="1">The sequence shown here is derived from an EMBL/GenBank/DDBJ whole genome shotgun (WGS) entry which is preliminary data.</text>
</comment>
<proteinExistence type="predicted"/>